<dbReference type="Proteomes" id="UP000828390">
    <property type="component" value="Unassembled WGS sequence"/>
</dbReference>
<evidence type="ECO:0000313" key="3">
    <source>
        <dbReference type="Proteomes" id="UP000828390"/>
    </source>
</evidence>
<reference evidence="2" key="1">
    <citation type="journal article" date="2019" name="bioRxiv">
        <title>The Genome of the Zebra Mussel, Dreissena polymorpha: A Resource for Invasive Species Research.</title>
        <authorList>
            <person name="McCartney M.A."/>
            <person name="Auch B."/>
            <person name="Kono T."/>
            <person name="Mallez S."/>
            <person name="Zhang Y."/>
            <person name="Obille A."/>
            <person name="Becker A."/>
            <person name="Abrahante J.E."/>
            <person name="Garbe J."/>
            <person name="Badalamenti J.P."/>
            <person name="Herman A."/>
            <person name="Mangelson H."/>
            <person name="Liachko I."/>
            <person name="Sullivan S."/>
            <person name="Sone E.D."/>
            <person name="Koren S."/>
            <person name="Silverstein K.A.T."/>
            <person name="Beckman K.B."/>
            <person name="Gohl D.M."/>
        </authorList>
    </citation>
    <scope>NUCLEOTIDE SEQUENCE</scope>
    <source>
        <strain evidence="2">Duluth1</strain>
        <tissue evidence="2">Whole animal</tissue>
    </source>
</reference>
<keyword evidence="3" id="KW-1185">Reference proteome</keyword>
<evidence type="ECO:0000313" key="2">
    <source>
        <dbReference type="EMBL" id="KAH3813518.1"/>
    </source>
</evidence>
<dbReference type="EMBL" id="JAIWYP010000006">
    <property type="protein sequence ID" value="KAH3813518.1"/>
    <property type="molecule type" value="Genomic_DNA"/>
</dbReference>
<gene>
    <name evidence="2" type="ORF">DPMN_141979</name>
</gene>
<proteinExistence type="predicted"/>
<protein>
    <submittedName>
        <fullName evidence="2">Uncharacterized protein</fullName>
    </submittedName>
</protein>
<name>A0A9D4GAT0_DREPO</name>
<sequence length="355" mass="41628">MLTEHMNEITVDQSASGTFIMLTTATVSKRKLTQIPRKKIVIVISRNMFTTVITTLQISTSVRTLITYYRNDDDHRNDNGDYYFDNSKNKTNENDCNCYKNVLNNDSNDGGNHDCVDYLYNSNNNAEDRDCYKKHTNDYFSENDADYLNDCNGNFYGYNLAGRKVDNCNSRWNDHNVRVQRYTNCRVSYRNNRVYYCGDFLDTDYIYNEEHFYDIDEASETDTDSEHSDNVGDEDLSSWDNDEMVNYTYSGSDVDYNCRDKQCCYESDNECTDDEEYYKGQELDVVHGSDYDSDYDDYSDGELSDSYRKELVFELLYEYYSIWGHASDNLSDPDDYPINYGYEHGGYEHDESNDD</sequence>
<organism evidence="2 3">
    <name type="scientific">Dreissena polymorpha</name>
    <name type="common">Zebra mussel</name>
    <name type="synonym">Mytilus polymorpha</name>
    <dbReference type="NCBI Taxonomy" id="45954"/>
    <lineage>
        <taxon>Eukaryota</taxon>
        <taxon>Metazoa</taxon>
        <taxon>Spiralia</taxon>
        <taxon>Lophotrochozoa</taxon>
        <taxon>Mollusca</taxon>
        <taxon>Bivalvia</taxon>
        <taxon>Autobranchia</taxon>
        <taxon>Heteroconchia</taxon>
        <taxon>Euheterodonta</taxon>
        <taxon>Imparidentia</taxon>
        <taxon>Neoheterodontei</taxon>
        <taxon>Myida</taxon>
        <taxon>Dreissenoidea</taxon>
        <taxon>Dreissenidae</taxon>
        <taxon>Dreissena</taxon>
    </lineage>
</organism>
<feature type="region of interest" description="Disordered" evidence="1">
    <location>
        <begin position="219"/>
        <end position="239"/>
    </location>
</feature>
<accession>A0A9D4GAT0</accession>
<evidence type="ECO:0000256" key="1">
    <source>
        <dbReference type="SAM" id="MobiDB-lite"/>
    </source>
</evidence>
<dbReference type="AlphaFoldDB" id="A0A9D4GAT0"/>
<reference evidence="2" key="2">
    <citation type="submission" date="2020-11" db="EMBL/GenBank/DDBJ databases">
        <authorList>
            <person name="McCartney M.A."/>
            <person name="Auch B."/>
            <person name="Kono T."/>
            <person name="Mallez S."/>
            <person name="Becker A."/>
            <person name="Gohl D.M."/>
            <person name="Silverstein K.A.T."/>
            <person name="Koren S."/>
            <person name="Bechman K.B."/>
            <person name="Herman A."/>
            <person name="Abrahante J.E."/>
            <person name="Garbe J."/>
        </authorList>
    </citation>
    <scope>NUCLEOTIDE SEQUENCE</scope>
    <source>
        <strain evidence="2">Duluth1</strain>
        <tissue evidence="2">Whole animal</tissue>
    </source>
</reference>
<comment type="caution">
    <text evidence="2">The sequence shown here is derived from an EMBL/GenBank/DDBJ whole genome shotgun (WGS) entry which is preliminary data.</text>
</comment>